<organism evidence="2 3">
    <name type="scientific">Rhizophagus irregularis</name>
    <dbReference type="NCBI Taxonomy" id="588596"/>
    <lineage>
        <taxon>Eukaryota</taxon>
        <taxon>Fungi</taxon>
        <taxon>Fungi incertae sedis</taxon>
        <taxon>Mucoromycota</taxon>
        <taxon>Glomeromycotina</taxon>
        <taxon>Glomeromycetes</taxon>
        <taxon>Glomerales</taxon>
        <taxon>Glomeraceae</taxon>
        <taxon>Rhizophagus</taxon>
    </lineage>
</organism>
<dbReference type="AlphaFoldDB" id="A0A916DYR1"/>
<evidence type="ECO:0000256" key="1">
    <source>
        <dbReference type="SAM" id="MobiDB-lite"/>
    </source>
</evidence>
<dbReference type="EMBL" id="CAGKOT010000001">
    <property type="protein sequence ID" value="CAB5296061.1"/>
    <property type="molecule type" value="Genomic_DNA"/>
</dbReference>
<evidence type="ECO:0000313" key="3">
    <source>
        <dbReference type="Proteomes" id="UP000684084"/>
    </source>
</evidence>
<gene>
    <name evidence="2" type="ORF">CHRIB12_LOCUS472</name>
</gene>
<dbReference type="Proteomes" id="UP000684084">
    <property type="component" value="Unassembled WGS sequence"/>
</dbReference>
<name>A0A916DYR1_9GLOM</name>
<comment type="caution">
    <text evidence="2">The sequence shown here is derived from an EMBL/GenBank/DDBJ whole genome shotgun (WGS) entry which is preliminary data.</text>
</comment>
<proteinExistence type="predicted"/>
<evidence type="ECO:0000313" key="2">
    <source>
        <dbReference type="EMBL" id="CAB5296061.1"/>
    </source>
</evidence>
<sequence length="181" mass="20981">MQFEAGLATLFDMKSVEEENYYFYVRKSDNSQIFESPYNGKYVELNKGAIDSLKPLFKKLEQKHLDKALCRKGYYLTNILTAYNEIIRLYYLQGGSVFLPRNNISERNSDPFKPPELSKRGTSNKGVPPKVMAKPQKISELLKNKVKKNKYLFIPLQKLNSFNLTTTQTTCYITKVLFIPI</sequence>
<accession>A0A916DYR1</accession>
<feature type="region of interest" description="Disordered" evidence="1">
    <location>
        <begin position="109"/>
        <end position="129"/>
    </location>
</feature>
<protein>
    <submittedName>
        <fullName evidence="2">Uncharacterized protein</fullName>
    </submittedName>
</protein>
<reference evidence="2" key="1">
    <citation type="submission" date="2020-05" db="EMBL/GenBank/DDBJ databases">
        <authorList>
            <person name="Rincon C."/>
            <person name="Sanders R I."/>
            <person name="Robbins C."/>
            <person name="Chaturvedi A."/>
        </authorList>
    </citation>
    <scope>NUCLEOTIDE SEQUENCE</scope>
    <source>
        <strain evidence="2">CHB12</strain>
    </source>
</reference>
<dbReference type="OrthoDB" id="2387822at2759"/>